<keyword evidence="11" id="KW-1185">Reference proteome</keyword>
<dbReference type="NCBIfam" id="NF002647">
    <property type="entry name" value="PRK02318.1-3"/>
    <property type="match status" value="1"/>
</dbReference>
<evidence type="ECO:0000256" key="7">
    <source>
        <dbReference type="HAMAP-Rule" id="MF_00196"/>
    </source>
</evidence>
<dbReference type="Gene3D" id="1.10.1040.10">
    <property type="entry name" value="N-(1-d-carboxylethyl)-l-norvaline Dehydrogenase, domain 2"/>
    <property type="match status" value="1"/>
</dbReference>
<dbReference type="InterPro" id="IPR013118">
    <property type="entry name" value="Mannitol_DH_C"/>
</dbReference>
<dbReference type="EC" id="1.1.1.17" evidence="2 7"/>
<dbReference type="GO" id="GO:0005829">
    <property type="term" value="C:cytosol"/>
    <property type="evidence" value="ECO:0007669"/>
    <property type="project" value="TreeGrafter"/>
</dbReference>
<dbReference type="HAMAP" id="MF_00196">
    <property type="entry name" value="Mannitol_dehydrog"/>
    <property type="match status" value="1"/>
</dbReference>
<feature type="binding site" evidence="7">
    <location>
        <begin position="3"/>
        <end position="14"/>
    </location>
    <ligand>
        <name>NAD(+)</name>
        <dbReference type="ChEBI" id="CHEBI:57540"/>
    </ligand>
</feature>
<evidence type="ECO:0000256" key="3">
    <source>
        <dbReference type="ARBA" id="ARBA00016219"/>
    </source>
</evidence>
<name>A0A841SMI5_9BACL</name>
<dbReference type="GO" id="GO:0008926">
    <property type="term" value="F:mannitol-1-phosphate 5-dehydrogenase activity"/>
    <property type="evidence" value="ECO:0007669"/>
    <property type="project" value="UniProtKB-UniRule"/>
</dbReference>
<reference evidence="10 11" key="1">
    <citation type="submission" date="2020-08" db="EMBL/GenBank/DDBJ databases">
        <title>Cohnella phylogeny.</title>
        <authorList>
            <person name="Dunlap C."/>
        </authorList>
    </citation>
    <scope>NUCLEOTIDE SEQUENCE [LARGE SCALE GENOMIC DNA]</scope>
    <source>
        <strain evidence="10 11">DSM 25241</strain>
    </source>
</reference>
<keyword evidence="4 7" id="KW-0560">Oxidoreductase</keyword>
<dbReference type="Proteomes" id="UP000535838">
    <property type="component" value="Unassembled WGS sequence"/>
</dbReference>
<dbReference type="InterPro" id="IPR036291">
    <property type="entry name" value="NAD(P)-bd_dom_sf"/>
</dbReference>
<dbReference type="Gene3D" id="3.40.50.720">
    <property type="entry name" value="NAD(P)-binding Rossmann-like Domain"/>
    <property type="match status" value="1"/>
</dbReference>
<evidence type="ECO:0000256" key="4">
    <source>
        <dbReference type="ARBA" id="ARBA00023002"/>
    </source>
</evidence>
<dbReference type="InterPro" id="IPR023028">
    <property type="entry name" value="Mannitol_1_phos_5_DH"/>
</dbReference>
<evidence type="ECO:0000313" key="10">
    <source>
        <dbReference type="EMBL" id="MBB6633683.1"/>
    </source>
</evidence>
<proteinExistence type="inferred from homology"/>
<organism evidence="10 11">
    <name type="scientific">Cohnella thailandensis</name>
    <dbReference type="NCBI Taxonomy" id="557557"/>
    <lineage>
        <taxon>Bacteria</taxon>
        <taxon>Bacillati</taxon>
        <taxon>Bacillota</taxon>
        <taxon>Bacilli</taxon>
        <taxon>Bacillales</taxon>
        <taxon>Paenibacillaceae</taxon>
        <taxon>Cohnella</taxon>
    </lineage>
</organism>
<dbReference type="RefSeq" id="WP_185118909.1">
    <property type="nucleotide sequence ID" value="NZ_JACJVQ010000005.1"/>
</dbReference>
<comment type="caution">
    <text evidence="10">The sequence shown here is derived from an EMBL/GenBank/DDBJ whole genome shotgun (WGS) entry which is preliminary data.</text>
</comment>
<evidence type="ECO:0000259" key="9">
    <source>
        <dbReference type="Pfam" id="PF08125"/>
    </source>
</evidence>
<dbReference type="PROSITE" id="PS00974">
    <property type="entry name" value="MANNITOL_DHGENASE"/>
    <property type="match status" value="1"/>
</dbReference>
<sequence length="386" mass="41936">MKALHFGAGNIGRGFIGLLLSRAGYEVTFSDVNRTLVDELRKRGEYTVTLAEDEKRQFRVTGVTAIDGTDADAVASAVAEADLVTTAVGVNVLRHIASGIARGIEKRIAGSGRPLTVIACENAIGGSTQLKEHVYGHLNESAKTKADELVSFPDAAVDRIVPIQRHDNPLAVTVEPFYEWVVDSSALPKGYKLIEGVHYVDNLTPYIERKLFTVNTGHCAAAYLGNLKGCETIQQAMADESIVAEVKATLDETGAVLVKRYGFDQAEHDAYIRKIIGRFRNPHLTDEVSRVGRSPIRKLSPNDRLVKPALQAYELGVSPKQLARVIAAALFFDEPEDPESVALQQDIRALGAGEAVAKITSIPKDHAVFRSIMDQYESLEAALSSQ</sequence>
<comment type="catalytic activity">
    <reaction evidence="6 7">
        <text>D-mannitol 1-phosphate + NAD(+) = beta-D-fructose 6-phosphate + NADH + H(+)</text>
        <dbReference type="Rhea" id="RHEA:19661"/>
        <dbReference type="ChEBI" id="CHEBI:15378"/>
        <dbReference type="ChEBI" id="CHEBI:57540"/>
        <dbReference type="ChEBI" id="CHEBI:57634"/>
        <dbReference type="ChEBI" id="CHEBI:57945"/>
        <dbReference type="ChEBI" id="CHEBI:61381"/>
        <dbReference type="EC" id="1.1.1.17"/>
    </reaction>
</comment>
<evidence type="ECO:0000256" key="2">
    <source>
        <dbReference type="ARBA" id="ARBA00012939"/>
    </source>
</evidence>
<gene>
    <name evidence="7" type="primary">mtlD</name>
    <name evidence="10" type="ORF">H7B67_06145</name>
</gene>
<dbReference type="AlphaFoldDB" id="A0A841SMI5"/>
<dbReference type="InterPro" id="IPR013328">
    <property type="entry name" value="6PGD_dom2"/>
</dbReference>
<evidence type="ECO:0000256" key="5">
    <source>
        <dbReference type="ARBA" id="ARBA00023027"/>
    </source>
</evidence>
<evidence type="ECO:0000313" key="11">
    <source>
        <dbReference type="Proteomes" id="UP000535838"/>
    </source>
</evidence>
<dbReference type="NCBIfam" id="NF002649">
    <property type="entry name" value="PRK02318.2-1"/>
    <property type="match status" value="1"/>
</dbReference>
<dbReference type="PRINTS" id="PR00084">
    <property type="entry name" value="MTLDHDRGNASE"/>
</dbReference>
<evidence type="ECO:0000256" key="6">
    <source>
        <dbReference type="ARBA" id="ARBA00048615"/>
    </source>
</evidence>
<accession>A0A841SMI5</accession>
<dbReference type="EMBL" id="JACJVQ010000005">
    <property type="protein sequence ID" value="MBB6633683.1"/>
    <property type="molecule type" value="Genomic_DNA"/>
</dbReference>
<evidence type="ECO:0000256" key="1">
    <source>
        <dbReference type="ARBA" id="ARBA00006541"/>
    </source>
</evidence>
<dbReference type="Pfam" id="PF01232">
    <property type="entry name" value="Mannitol_dh"/>
    <property type="match status" value="1"/>
</dbReference>
<dbReference type="PANTHER" id="PTHR30524:SF0">
    <property type="entry name" value="ALTRONATE OXIDOREDUCTASE-RELATED"/>
    <property type="match status" value="1"/>
</dbReference>
<dbReference type="InterPro" id="IPR013131">
    <property type="entry name" value="Mannitol_DH_N"/>
</dbReference>
<feature type="domain" description="Mannitol dehydrogenase C-terminal" evidence="9">
    <location>
        <begin position="202"/>
        <end position="346"/>
    </location>
</feature>
<comment type="similarity">
    <text evidence="1 7">Belongs to the mannitol dehydrogenase family.</text>
</comment>
<keyword evidence="5 7" id="KW-0520">NAD</keyword>
<dbReference type="NCBIfam" id="NF002646">
    <property type="entry name" value="PRK02318.1-2"/>
    <property type="match status" value="1"/>
</dbReference>
<dbReference type="InterPro" id="IPR008927">
    <property type="entry name" value="6-PGluconate_DH-like_C_sf"/>
</dbReference>
<dbReference type="SUPFAM" id="SSF48179">
    <property type="entry name" value="6-phosphogluconate dehydrogenase C-terminal domain-like"/>
    <property type="match status" value="1"/>
</dbReference>
<dbReference type="SUPFAM" id="SSF51735">
    <property type="entry name" value="NAD(P)-binding Rossmann-fold domains"/>
    <property type="match status" value="1"/>
</dbReference>
<dbReference type="PANTHER" id="PTHR30524">
    <property type="entry name" value="MANNITOL-1-PHOSPHATE 5-DEHYDROGENASE"/>
    <property type="match status" value="1"/>
</dbReference>
<dbReference type="InterPro" id="IPR023027">
    <property type="entry name" value="Mannitol_DH_CS"/>
</dbReference>
<dbReference type="InterPro" id="IPR000669">
    <property type="entry name" value="Mannitol_DH"/>
</dbReference>
<dbReference type="Pfam" id="PF08125">
    <property type="entry name" value="Mannitol_dh_C"/>
    <property type="match status" value="1"/>
</dbReference>
<protein>
    <recommendedName>
        <fullName evidence="3 7">Mannitol-1-phosphate 5-dehydrogenase</fullName>
        <ecNumber evidence="2 7">1.1.1.17</ecNumber>
    </recommendedName>
</protein>
<dbReference type="GO" id="GO:0019592">
    <property type="term" value="P:mannitol catabolic process"/>
    <property type="evidence" value="ECO:0007669"/>
    <property type="project" value="TreeGrafter"/>
</dbReference>
<feature type="domain" description="Mannitol dehydrogenase N-terminal" evidence="8">
    <location>
        <begin position="1"/>
        <end position="190"/>
    </location>
</feature>
<dbReference type="NCBIfam" id="NF002652">
    <property type="entry name" value="PRK02318.2-5"/>
    <property type="match status" value="1"/>
</dbReference>
<evidence type="ECO:0000259" key="8">
    <source>
        <dbReference type="Pfam" id="PF01232"/>
    </source>
</evidence>